<dbReference type="GO" id="GO:0030674">
    <property type="term" value="F:protein-macromolecule adaptor activity"/>
    <property type="evidence" value="ECO:0007669"/>
    <property type="project" value="TreeGrafter"/>
</dbReference>
<dbReference type="AlphaFoldDB" id="A0A0N0NS77"/>
<feature type="compositionally biased region" description="Polar residues" evidence="1">
    <location>
        <begin position="225"/>
        <end position="255"/>
    </location>
</feature>
<feature type="compositionally biased region" description="Low complexity" evidence="1">
    <location>
        <begin position="622"/>
        <end position="634"/>
    </location>
</feature>
<dbReference type="GO" id="GO:0070086">
    <property type="term" value="P:ubiquitin-dependent endocytosis"/>
    <property type="evidence" value="ECO:0007669"/>
    <property type="project" value="TreeGrafter"/>
</dbReference>
<dbReference type="VEuPathDB" id="FungiDB:AB675_824"/>
<evidence type="ECO:0000256" key="1">
    <source>
        <dbReference type="SAM" id="MobiDB-lite"/>
    </source>
</evidence>
<evidence type="ECO:0000259" key="2">
    <source>
        <dbReference type="Pfam" id="PF00339"/>
    </source>
</evidence>
<dbReference type="InterPro" id="IPR014752">
    <property type="entry name" value="Arrestin-like_C"/>
</dbReference>
<feature type="compositionally biased region" description="Basic and acidic residues" evidence="1">
    <location>
        <begin position="569"/>
        <end position="582"/>
    </location>
</feature>
<accession>A0A0N0NS77</accession>
<feature type="region of interest" description="Disordered" evidence="1">
    <location>
        <begin position="208"/>
        <end position="309"/>
    </location>
</feature>
<comment type="caution">
    <text evidence="3">The sequence shown here is derived from an EMBL/GenBank/DDBJ whole genome shotgun (WGS) entry which is preliminary data.</text>
</comment>
<dbReference type="Gene3D" id="2.60.40.640">
    <property type="match status" value="1"/>
</dbReference>
<dbReference type="InterPro" id="IPR014756">
    <property type="entry name" value="Ig_E-set"/>
</dbReference>
<dbReference type="EMBL" id="LFJN01000001">
    <property type="protein sequence ID" value="KPI45938.1"/>
    <property type="molecule type" value="Genomic_DNA"/>
</dbReference>
<dbReference type="RefSeq" id="XP_018005901.1">
    <property type="nucleotide sequence ID" value="XM_018148681.1"/>
</dbReference>
<feature type="compositionally biased region" description="Basic and acidic residues" evidence="1">
    <location>
        <begin position="734"/>
        <end position="752"/>
    </location>
</feature>
<feature type="region of interest" description="Disordered" evidence="1">
    <location>
        <begin position="562"/>
        <end position="752"/>
    </location>
</feature>
<dbReference type="STRING" id="1664694.A0A0N0NS77"/>
<feature type="compositionally biased region" description="Pro residues" evidence="1">
    <location>
        <begin position="583"/>
        <end position="593"/>
    </location>
</feature>
<dbReference type="OrthoDB" id="7785529at2759"/>
<reference evidence="3 4" key="1">
    <citation type="submission" date="2015-06" db="EMBL/GenBank/DDBJ databases">
        <title>Draft genome of the ant-associated black yeast Phialophora attae CBS 131958.</title>
        <authorList>
            <person name="Moreno L.F."/>
            <person name="Stielow B.J."/>
            <person name="de Hoog S."/>
            <person name="Vicente V.A."/>
            <person name="Weiss V.A."/>
            <person name="de Vries M."/>
            <person name="Cruz L.M."/>
            <person name="Souza E.M."/>
        </authorList>
    </citation>
    <scope>NUCLEOTIDE SEQUENCE [LARGE SCALE GENOMIC DNA]</scope>
    <source>
        <strain evidence="3 4">CBS 131958</strain>
    </source>
</reference>
<evidence type="ECO:0000313" key="4">
    <source>
        <dbReference type="Proteomes" id="UP000038010"/>
    </source>
</evidence>
<organism evidence="3 4">
    <name type="scientific">Cyphellophora attinorum</name>
    <dbReference type="NCBI Taxonomy" id="1664694"/>
    <lineage>
        <taxon>Eukaryota</taxon>
        <taxon>Fungi</taxon>
        <taxon>Dikarya</taxon>
        <taxon>Ascomycota</taxon>
        <taxon>Pezizomycotina</taxon>
        <taxon>Eurotiomycetes</taxon>
        <taxon>Chaetothyriomycetidae</taxon>
        <taxon>Chaetothyriales</taxon>
        <taxon>Cyphellophoraceae</taxon>
        <taxon>Cyphellophora</taxon>
    </lineage>
</organism>
<feature type="region of interest" description="Disordered" evidence="1">
    <location>
        <begin position="503"/>
        <end position="529"/>
    </location>
</feature>
<dbReference type="PANTHER" id="PTHR11188">
    <property type="entry name" value="ARRESTIN DOMAIN CONTAINING PROTEIN"/>
    <property type="match status" value="1"/>
</dbReference>
<dbReference type="InterPro" id="IPR050357">
    <property type="entry name" value="Arrestin_domain-protein"/>
</dbReference>
<dbReference type="Proteomes" id="UP000038010">
    <property type="component" value="Unassembled WGS sequence"/>
</dbReference>
<feature type="compositionally biased region" description="Low complexity" evidence="1">
    <location>
        <begin position="269"/>
        <end position="280"/>
    </location>
</feature>
<name>A0A0N0NS77_9EURO</name>
<gene>
    <name evidence="3" type="ORF">AB675_824</name>
</gene>
<dbReference type="Pfam" id="PF00339">
    <property type="entry name" value="Arrestin_N"/>
    <property type="match status" value="1"/>
</dbReference>
<evidence type="ECO:0000313" key="3">
    <source>
        <dbReference type="EMBL" id="KPI45938.1"/>
    </source>
</evidence>
<feature type="compositionally biased region" description="Basic and acidic residues" evidence="1">
    <location>
        <begin position="600"/>
        <end position="609"/>
    </location>
</feature>
<sequence length="752" mass="82634">MVEVAHPMPLDTLFTNPSPDVPRSRSILSRFSSPLSKHARNMFELAVEPEDPFRVYSAGETVKGHLVLTVTKGFDITHLVVTLHGYAKVFKHQVTNGEGFSNSDFVVNGKSSRGFEYYGSGLASLFQEEQILCGSGFLKKQVYKFAFELPFPAKSMPSTLSFERGAVSYMLSATLTRPVTMIPTHTVFKAVKFKDSLDVESMNTPKSRIVSMEPVRRGRVKKVKATTSVGTGDTSSRGKLTRQDTQGSSTSNTAARTEPPLSPAPSEDTVATTATTSSTSFRQVELDSQNRKRSDDTKSTNTSSSGSAVTAVAELQKHGALPGDTIPIRVFITHTKPYVKGLVIATLYRIGRVDMHPAIPLANLGKHKKAEYEDVYPKSKTGLGGLYFASSSPSSVFRKDLSQTSTIMVIDPGTLTSDIKTSIRVPEEAFPTISNVPGGMISFTYHIEEWLWTCLAKPTFTTSMANSSQLTHEWSNSILDTTSLRRNKSVATFEFNLIIGTKDSSRNKRPQQPPAQTEIQNDSPADEQYDEEYYEGEGEYWYYDENGQVQYYDPYYYEGYEGQDGYGYDEQHYHQPPPHEHQPPPAVEIPPPQAEEEVDEKTRLRRQEELLMPTQPPNEAGPSSSAAQQAPSAPVLDNDGVEPHDGLANPPTPGPPASVASARSVDTVRPYDGSPPPPPPAGPSEDDAPTEDKQELERRRIMAQASVPPAVDSADEGSSQQPVMAPSAPMLSEDDIHVDGHGHEHELPQYQR</sequence>
<protein>
    <submittedName>
        <fullName evidence="3">pH-response regulator protein palF/RIM8</fullName>
    </submittedName>
</protein>
<dbReference type="GeneID" id="28740550"/>
<feature type="compositionally biased region" description="Basic and acidic residues" evidence="1">
    <location>
        <begin position="284"/>
        <end position="298"/>
    </location>
</feature>
<proteinExistence type="predicted"/>
<dbReference type="GO" id="GO:0005886">
    <property type="term" value="C:plasma membrane"/>
    <property type="evidence" value="ECO:0007669"/>
    <property type="project" value="TreeGrafter"/>
</dbReference>
<feature type="domain" description="Arrestin-like N-terminal" evidence="2">
    <location>
        <begin position="51"/>
        <end position="183"/>
    </location>
</feature>
<keyword evidence="4" id="KW-1185">Reference proteome</keyword>
<feature type="compositionally biased region" description="Low complexity" evidence="1">
    <location>
        <begin position="299"/>
        <end position="309"/>
    </location>
</feature>
<dbReference type="GO" id="GO:0005829">
    <property type="term" value="C:cytosol"/>
    <property type="evidence" value="ECO:0007669"/>
    <property type="project" value="TreeGrafter"/>
</dbReference>
<dbReference type="GO" id="GO:0031625">
    <property type="term" value="F:ubiquitin protein ligase binding"/>
    <property type="evidence" value="ECO:0007669"/>
    <property type="project" value="TreeGrafter"/>
</dbReference>
<feature type="compositionally biased region" description="Basic and acidic residues" evidence="1">
    <location>
        <begin position="690"/>
        <end position="700"/>
    </location>
</feature>
<dbReference type="PANTHER" id="PTHR11188:SF161">
    <property type="entry name" value="PH-RESPONSE REGULATOR PROTEIN PALF_RIM8"/>
    <property type="match status" value="1"/>
</dbReference>
<feature type="compositionally biased region" description="Polar residues" evidence="1">
    <location>
        <begin position="514"/>
        <end position="523"/>
    </location>
</feature>
<feature type="compositionally biased region" description="Pro residues" evidence="1">
    <location>
        <begin position="673"/>
        <end position="682"/>
    </location>
</feature>
<dbReference type="InterPro" id="IPR011021">
    <property type="entry name" value="Arrestin-like_N"/>
</dbReference>
<dbReference type="SUPFAM" id="SSF81296">
    <property type="entry name" value="E set domains"/>
    <property type="match status" value="1"/>
</dbReference>